<protein>
    <submittedName>
        <fullName evidence="3">Uncharacterized protein</fullName>
    </submittedName>
</protein>
<dbReference type="PANTHER" id="PTHR21549">
    <property type="entry name" value="MUTATED IN BLADDER CANCER 1"/>
    <property type="match status" value="1"/>
</dbReference>
<evidence type="ECO:0000256" key="1">
    <source>
        <dbReference type="ARBA" id="ARBA00023054"/>
    </source>
</evidence>
<feature type="compositionally biased region" description="Basic and acidic residues" evidence="2">
    <location>
        <begin position="142"/>
        <end position="152"/>
    </location>
</feature>
<reference evidence="3" key="1">
    <citation type="submission" date="2019-05" db="EMBL/GenBank/DDBJ databases">
        <title>Annotation for the trematode Paragonimus heterotremus.</title>
        <authorList>
            <person name="Choi Y.-J."/>
        </authorList>
    </citation>
    <scope>NUCLEOTIDE SEQUENCE</scope>
    <source>
        <strain evidence="3">LC</strain>
    </source>
</reference>
<dbReference type="EMBL" id="LUCH01001728">
    <property type="protein sequence ID" value="KAF5402567.1"/>
    <property type="molecule type" value="Genomic_DNA"/>
</dbReference>
<evidence type="ECO:0000256" key="2">
    <source>
        <dbReference type="SAM" id="MobiDB-lite"/>
    </source>
</evidence>
<keyword evidence="1" id="KW-0175">Coiled coil</keyword>
<sequence length="304" mass="35559">MSKIKDVTEIRVLEIECRKLARAVSQILHKAASSCADMKSAAELSEKLRNILRSDGLILYNKLCGLRNLIKNFKDQLSRILDNPREHYDDLQSLLKKIEAHISQRKSEENIMAEELLHQEVNLWQECLLMERRIICWTEEDNNKSNDRDKKTQVTQRKTKSPCWEGPTGDLPKEVAAYQHFLDATGGRLGRWTDEEHMVFLRLYKKYHNRRRNPKEKPTDPHLLADRTTETIEPSRRNVEADKNDGEADNGISKPHRHISSIIATKTPEEVAEHEKWWIQLQELEDAKRNAIQKWKETKASFFS</sequence>
<evidence type="ECO:0000313" key="4">
    <source>
        <dbReference type="Proteomes" id="UP000748531"/>
    </source>
</evidence>
<organism evidence="3 4">
    <name type="scientific">Paragonimus heterotremus</name>
    <dbReference type="NCBI Taxonomy" id="100268"/>
    <lineage>
        <taxon>Eukaryota</taxon>
        <taxon>Metazoa</taxon>
        <taxon>Spiralia</taxon>
        <taxon>Lophotrochozoa</taxon>
        <taxon>Platyhelminthes</taxon>
        <taxon>Trematoda</taxon>
        <taxon>Digenea</taxon>
        <taxon>Plagiorchiida</taxon>
        <taxon>Troglotremata</taxon>
        <taxon>Troglotrematidae</taxon>
        <taxon>Paragonimus</taxon>
    </lineage>
</organism>
<dbReference type="Proteomes" id="UP000748531">
    <property type="component" value="Unassembled WGS sequence"/>
</dbReference>
<name>A0A8J4TGU8_9TREM</name>
<keyword evidence="4" id="KW-1185">Reference proteome</keyword>
<feature type="compositionally biased region" description="Basic and acidic residues" evidence="2">
    <location>
        <begin position="215"/>
        <end position="246"/>
    </location>
</feature>
<dbReference type="InterPro" id="IPR039902">
    <property type="entry name" value="CCDC148/CCDC112"/>
</dbReference>
<accession>A0A8J4TGU8</accession>
<dbReference type="AlphaFoldDB" id="A0A8J4TGU8"/>
<evidence type="ECO:0000313" key="3">
    <source>
        <dbReference type="EMBL" id="KAF5402567.1"/>
    </source>
</evidence>
<dbReference type="OrthoDB" id="6265577at2759"/>
<comment type="caution">
    <text evidence="3">The sequence shown here is derived from an EMBL/GenBank/DDBJ whole genome shotgun (WGS) entry which is preliminary data.</text>
</comment>
<feature type="region of interest" description="Disordered" evidence="2">
    <location>
        <begin position="211"/>
        <end position="259"/>
    </location>
</feature>
<feature type="region of interest" description="Disordered" evidence="2">
    <location>
        <begin position="142"/>
        <end position="168"/>
    </location>
</feature>
<gene>
    <name evidence="3" type="ORF">PHET_03935</name>
</gene>
<dbReference type="PANTHER" id="PTHR21549:SF0">
    <property type="entry name" value="COILED-COIL DOMAIN-CONTAINING PROTEIN 112"/>
    <property type="match status" value="1"/>
</dbReference>
<proteinExistence type="predicted"/>